<dbReference type="Gene3D" id="3.40.109.10">
    <property type="entry name" value="NADH Oxidase"/>
    <property type="match status" value="1"/>
</dbReference>
<evidence type="ECO:0000256" key="4">
    <source>
        <dbReference type="ARBA" id="ARBA00022643"/>
    </source>
</evidence>
<accession>A0A6M1RCQ4</accession>
<dbReference type="SUPFAM" id="SSF55469">
    <property type="entry name" value="FMN-dependent nitroreductase-like"/>
    <property type="match status" value="1"/>
</dbReference>
<evidence type="ECO:0000256" key="5">
    <source>
        <dbReference type="ARBA" id="ARBA00022857"/>
    </source>
</evidence>
<keyword evidence="6" id="KW-0560">Oxidoreductase</keyword>
<name>A0A6M1RCQ4_9BACT</name>
<dbReference type="GO" id="GO:0016491">
    <property type="term" value="F:oxidoreductase activity"/>
    <property type="evidence" value="ECO:0007669"/>
    <property type="project" value="UniProtKB-KW"/>
</dbReference>
<proteinExistence type="inferred from homology"/>
<gene>
    <name evidence="8" type="ORF">G4L39_00200</name>
</gene>
<evidence type="ECO:0000313" key="9">
    <source>
        <dbReference type="Proteomes" id="UP000477311"/>
    </source>
</evidence>
<evidence type="ECO:0000256" key="6">
    <source>
        <dbReference type="ARBA" id="ARBA00023002"/>
    </source>
</evidence>
<protein>
    <submittedName>
        <fullName evidence="8">NAD(P)H-dependent oxidoreductase</fullName>
    </submittedName>
</protein>
<dbReference type="AlphaFoldDB" id="A0A6M1RCQ4"/>
<keyword evidence="5" id="KW-0521">NADP</keyword>
<dbReference type="Pfam" id="PF00881">
    <property type="entry name" value="Nitroreductase"/>
    <property type="match status" value="1"/>
</dbReference>
<keyword evidence="3" id="KW-0285">Flavoprotein</keyword>
<organism evidence="8 9">
    <name type="scientific">Limisphaera ngatamarikiensis</name>
    <dbReference type="NCBI Taxonomy" id="1324935"/>
    <lineage>
        <taxon>Bacteria</taxon>
        <taxon>Pseudomonadati</taxon>
        <taxon>Verrucomicrobiota</taxon>
        <taxon>Verrucomicrobiia</taxon>
        <taxon>Limisphaerales</taxon>
        <taxon>Limisphaeraceae</taxon>
        <taxon>Limisphaera</taxon>
    </lineage>
</organism>
<evidence type="ECO:0000259" key="7">
    <source>
        <dbReference type="Pfam" id="PF00881"/>
    </source>
</evidence>
<reference evidence="8 9" key="1">
    <citation type="submission" date="2020-02" db="EMBL/GenBank/DDBJ databases">
        <title>Draft genome sequence of Limisphaera ngatamarikiensis NGM72.4T, a thermophilic Verrucomicrobia grouped in subdivision 3.</title>
        <authorList>
            <person name="Carere C.R."/>
            <person name="Steen J."/>
            <person name="Hugenholtz P."/>
            <person name="Stott M.B."/>
        </authorList>
    </citation>
    <scope>NUCLEOTIDE SEQUENCE [LARGE SCALE GENOMIC DNA]</scope>
    <source>
        <strain evidence="8 9">NGM72.4</strain>
    </source>
</reference>
<sequence>MNTDTLLQALRWRYATKVFDPNRKIPAPVWAALEEALVLSASSFGLQPYRFLVVDDPSLRQQLMPHAWNQRQVVDASHFIVFAARTTITEADIDRWIARIAEVRNVPRESLNGYRSMMTGMLLDPSFAPQAVHWAAKQAYLALGNLLTCAALLGVDACPIEGFVPAEFDRILHLPEQGYTSVVCCALGYRSADDKYATLPKVRLPGSELIQHI</sequence>
<dbReference type="InterPro" id="IPR033878">
    <property type="entry name" value="NfsB-like"/>
</dbReference>
<comment type="similarity">
    <text evidence="2">Belongs to the nitroreductase family.</text>
</comment>
<keyword evidence="4" id="KW-0288">FMN</keyword>
<dbReference type="CDD" id="cd02149">
    <property type="entry name" value="NfsB-like"/>
    <property type="match status" value="1"/>
</dbReference>
<evidence type="ECO:0000256" key="1">
    <source>
        <dbReference type="ARBA" id="ARBA00001917"/>
    </source>
</evidence>
<dbReference type="RefSeq" id="WP_165105015.1">
    <property type="nucleotide sequence ID" value="NZ_JAAKYA010000004.1"/>
</dbReference>
<evidence type="ECO:0000256" key="3">
    <source>
        <dbReference type="ARBA" id="ARBA00022630"/>
    </source>
</evidence>
<dbReference type="InterPro" id="IPR000415">
    <property type="entry name" value="Nitroreductase-like"/>
</dbReference>
<feature type="domain" description="Nitroreductase" evidence="7">
    <location>
        <begin position="10"/>
        <end position="189"/>
    </location>
</feature>
<dbReference type="InterPro" id="IPR029479">
    <property type="entry name" value="Nitroreductase"/>
</dbReference>
<keyword evidence="9" id="KW-1185">Reference proteome</keyword>
<evidence type="ECO:0000313" key="8">
    <source>
        <dbReference type="EMBL" id="NGO37828.1"/>
    </source>
</evidence>
<comment type="cofactor">
    <cofactor evidence="1">
        <name>FMN</name>
        <dbReference type="ChEBI" id="CHEBI:58210"/>
    </cofactor>
</comment>
<dbReference type="EMBL" id="JAAKYA010000004">
    <property type="protein sequence ID" value="NGO37828.1"/>
    <property type="molecule type" value="Genomic_DNA"/>
</dbReference>
<comment type="caution">
    <text evidence="8">The sequence shown here is derived from an EMBL/GenBank/DDBJ whole genome shotgun (WGS) entry which is preliminary data.</text>
</comment>
<dbReference type="Proteomes" id="UP000477311">
    <property type="component" value="Unassembled WGS sequence"/>
</dbReference>
<evidence type="ECO:0000256" key="2">
    <source>
        <dbReference type="ARBA" id="ARBA00007118"/>
    </source>
</evidence>
<dbReference type="PANTHER" id="PTHR43673:SF2">
    <property type="entry name" value="NITROREDUCTASE"/>
    <property type="match status" value="1"/>
</dbReference>
<dbReference type="PANTHER" id="PTHR43673">
    <property type="entry name" value="NAD(P)H NITROREDUCTASE YDGI-RELATED"/>
    <property type="match status" value="1"/>
</dbReference>